<accession>A0A5J6VA58</accession>
<evidence type="ECO:0000256" key="1">
    <source>
        <dbReference type="ARBA" id="ARBA00022553"/>
    </source>
</evidence>
<evidence type="ECO:0000313" key="5">
    <source>
        <dbReference type="Proteomes" id="UP000326546"/>
    </source>
</evidence>
<organism evidence="4 5">
    <name type="scientific">Ornithinimicrobium pratense</name>
    <dbReference type="NCBI Taxonomy" id="2593973"/>
    <lineage>
        <taxon>Bacteria</taxon>
        <taxon>Bacillati</taxon>
        <taxon>Actinomycetota</taxon>
        <taxon>Actinomycetes</taxon>
        <taxon>Micrococcales</taxon>
        <taxon>Ornithinimicrobiaceae</taxon>
        <taxon>Ornithinimicrobium</taxon>
    </lineage>
</organism>
<dbReference type="KEGG" id="serw:FY030_04640"/>
<sequence>MNHAAAEEPVAAASREEAADAAPRPVPASEPQPEPEPRRDPEPPPPAAPSPADAGGAVAAHVRPRHTPPSRVLSDTWVVEVWIDPDWYAVQQTEEACPSPGLPDIVVVHRNVVLIGRPSGSLGVRPDVDAGADSAVSRRHAQLTSDGSRWWIEDLGSSNGTYVGSVGEPPPTEPIRQRVEIDRDDRIYVGAWTRLVLRQATASEQAGQG</sequence>
<dbReference type="PROSITE" id="PS50006">
    <property type="entry name" value="FHA_DOMAIN"/>
    <property type="match status" value="1"/>
</dbReference>
<dbReference type="AlphaFoldDB" id="A0A5J6VA58"/>
<dbReference type="Gene3D" id="2.60.200.20">
    <property type="match status" value="1"/>
</dbReference>
<dbReference type="InterPro" id="IPR008984">
    <property type="entry name" value="SMAD_FHA_dom_sf"/>
</dbReference>
<protein>
    <submittedName>
        <fullName evidence="4">FHA domain-containing protein</fullName>
    </submittedName>
</protein>
<evidence type="ECO:0000256" key="2">
    <source>
        <dbReference type="SAM" id="MobiDB-lite"/>
    </source>
</evidence>
<feature type="domain" description="FHA" evidence="3">
    <location>
        <begin position="113"/>
        <end position="168"/>
    </location>
</feature>
<keyword evidence="5" id="KW-1185">Reference proteome</keyword>
<dbReference type="OrthoDB" id="5111283at2"/>
<dbReference type="Proteomes" id="UP000326546">
    <property type="component" value="Chromosome"/>
</dbReference>
<dbReference type="SUPFAM" id="SSF49879">
    <property type="entry name" value="SMAD/FHA domain"/>
    <property type="match status" value="1"/>
</dbReference>
<feature type="compositionally biased region" description="Low complexity" evidence="2">
    <location>
        <begin position="50"/>
        <end position="60"/>
    </location>
</feature>
<dbReference type="SMART" id="SM00240">
    <property type="entry name" value="FHA"/>
    <property type="match status" value="1"/>
</dbReference>
<gene>
    <name evidence="4" type="ORF">FY030_04640</name>
</gene>
<evidence type="ECO:0000259" key="3">
    <source>
        <dbReference type="PROSITE" id="PS50006"/>
    </source>
</evidence>
<proteinExistence type="predicted"/>
<feature type="compositionally biased region" description="Pro residues" evidence="2">
    <location>
        <begin position="24"/>
        <end position="34"/>
    </location>
</feature>
<dbReference type="EMBL" id="CP044427">
    <property type="protein sequence ID" value="QFG70151.1"/>
    <property type="molecule type" value="Genomic_DNA"/>
</dbReference>
<evidence type="ECO:0000313" key="4">
    <source>
        <dbReference type="EMBL" id="QFG70151.1"/>
    </source>
</evidence>
<dbReference type="Pfam" id="PF00498">
    <property type="entry name" value="FHA"/>
    <property type="match status" value="1"/>
</dbReference>
<reference evidence="4 5" key="1">
    <citation type="submission" date="2019-09" db="EMBL/GenBank/DDBJ databases">
        <title>Serinicoccus pratensis sp. nov., isolated from meadow soil.</title>
        <authorList>
            <person name="Zhang W."/>
        </authorList>
    </citation>
    <scope>NUCLEOTIDE SEQUENCE [LARGE SCALE GENOMIC DNA]</scope>
    <source>
        <strain evidence="4 5">W204</strain>
    </source>
</reference>
<name>A0A5J6VA58_9MICO</name>
<dbReference type="CDD" id="cd00060">
    <property type="entry name" value="FHA"/>
    <property type="match status" value="1"/>
</dbReference>
<dbReference type="InterPro" id="IPR000253">
    <property type="entry name" value="FHA_dom"/>
</dbReference>
<feature type="region of interest" description="Disordered" evidence="2">
    <location>
        <begin position="1"/>
        <end position="70"/>
    </location>
</feature>
<keyword evidence="1" id="KW-0597">Phosphoprotein</keyword>